<keyword evidence="4 9" id="KW-0547">Nucleotide-binding</keyword>
<dbReference type="InterPro" id="IPR014729">
    <property type="entry name" value="Rossmann-like_a/b/a_fold"/>
</dbReference>
<evidence type="ECO:0000256" key="6">
    <source>
        <dbReference type="ARBA" id="ARBA00022917"/>
    </source>
</evidence>
<dbReference type="HAMAP" id="MF_00123">
    <property type="entry name" value="Arg_tRNA_synth"/>
    <property type="match status" value="1"/>
</dbReference>
<comment type="similarity">
    <text evidence="1 9 10">Belongs to the class-I aminoacyl-tRNA synthetase family.</text>
</comment>
<dbReference type="GO" id="GO:0005737">
    <property type="term" value="C:cytoplasm"/>
    <property type="evidence" value="ECO:0007669"/>
    <property type="project" value="UniProtKB-SubCell"/>
</dbReference>
<dbReference type="AlphaFoldDB" id="A0A2I0R151"/>
<dbReference type="Gene3D" id="3.30.1360.70">
    <property type="entry name" value="Arginyl tRNA synthetase N-terminal domain"/>
    <property type="match status" value="1"/>
</dbReference>
<dbReference type="PROSITE" id="PS00178">
    <property type="entry name" value="AA_TRNA_LIGASE_I"/>
    <property type="match status" value="1"/>
</dbReference>
<keyword evidence="2 9" id="KW-0963">Cytoplasm</keyword>
<dbReference type="EMBL" id="PJNI01000011">
    <property type="protein sequence ID" value="PKR80275.1"/>
    <property type="molecule type" value="Genomic_DNA"/>
</dbReference>
<gene>
    <name evidence="9" type="primary">argS</name>
    <name evidence="13" type="ORF">CW751_10495</name>
</gene>
<protein>
    <recommendedName>
        <fullName evidence="9">Arginine--tRNA ligase</fullName>
        <ecNumber evidence="9">6.1.1.19</ecNumber>
    </recommendedName>
    <alternativeName>
        <fullName evidence="9">Arginyl-tRNA synthetase</fullName>
        <shortName evidence="9">ArgRS</shortName>
    </alternativeName>
</protein>
<keyword evidence="7 9" id="KW-0030">Aminoacyl-tRNA synthetase</keyword>
<dbReference type="SMART" id="SM01016">
    <property type="entry name" value="Arg_tRNA_synt_N"/>
    <property type="match status" value="1"/>
</dbReference>
<keyword evidence="14" id="KW-1185">Reference proteome</keyword>
<dbReference type="SMART" id="SM00836">
    <property type="entry name" value="DALR_1"/>
    <property type="match status" value="1"/>
</dbReference>
<dbReference type="GO" id="GO:0005524">
    <property type="term" value="F:ATP binding"/>
    <property type="evidence" value="ECO:0007669"/>
    <property type="project" value="UniProtKB-UniRule"/>
</dbReference>
<feature type="short sequence motif" description="'HIGH' region" evidence="9">
    <location>
        <begin position="122"/>
        <end position="132"/>
    </location>
</feature>
<evidence type="ECO:0000256" key="4">
    <source>
        <dbReference type="ARBA" id="ARBA00022741"/>
    </source>
</evidence>
<evidence type="ECO:0000313" key="13">
    <source>
        <dbReference type="EMBL" id="PKR80275.1"/>
    </source>
</evidence>
<dbReference type="SUPFAM" id="SSF47323">
    <property type="entry name" value="Anticodon-binding domain of a subclass of class I aminoacyl-tRNA synthetases"/>
    <property type="match status" value="1"/>
</dbReference>
<dbReference type="InterPro" id="IPR001412">
    <property type="entry name" value="aa-tRNA-synth_I_CS"/>
</dbReference>
<evidence type="ECO:0000256" key="7">
    <source>
        <dbReference type="ARBA" id="ARBA00023146"/>
    </source>
</evidence>
<evidence type="ECO:0000256" key="9">
    <source>
        <dbReference type="HAMAP-Rule" id="MF_00123"/>
    </source>
</evidence>
<dbReference type="InterPro" id="IPR001278">
    <property type="entry name" value="Arg-tRNA-ligase"/>
</dbReference>
<keyword evidence="6 9" id="KW-0648">Protein biosynthesis</keyword>
<dbReference type="InterPro" id="IPR009080">
    <property type="entry name" value="tRNAsynth_Ia_anticodon-bd"/>
</dbReference>
<evidence type="ECO:0000256" key="5">
    <source>
        <dbReference type="ARBA" id="ARBA00022840"/>
    </source>
</evidence>
<evidence type="ECO:0000256" key="2">
    <source>
        <dbReference type="ARBA" id="ARBA00022490"/>
    </source>
</evidence>
<organism evidence="13 14">
    <name type="scientific">Brumimicrobium salinarum</name>
    <dbReference type="NCBI Taxonomy" id="2058658"/>
    <lineage>
        <taxon>Bacteria</taxon>
        <taxon>Pseudomonadati</taxon>
        <taxon>Bacteroidota</taxon>
        <taxon>Flavobacteriia</taxon>
        <taxon>Flavobacteriales</taxon>
        <taxon>Crocinitomicaceae</taxon>
        <taxon>Brumimicrobium</taxon>
    </lineage>
</organism>
<keyword evidence="3 9" id="KW-0436">Ligase</keyword>
<name>A0A2I0R151_9FLAO</name>
<comment type="caution">
    <text evidence="13">The sequence shown here is derived from an EMBL/GenBank/DDBJ whole genome shotgun (WGS) entry which is preliminary data.</text>
</comment>
<dbReference type="SUPFAM" id="SSF52374">
    <property type="entry name" value="Nucleotidylyl transferase"/>
    <property type="match status" value="1"/>
</dbReference>
<feature type="domain" description="Arginyl tRNA synthetase N-terminal" evidence="12">
    <location>
        <begin position="3"/>
        <end position="86"/>
    </location>
</feature>
<evidence type="ECO:0000313" key="14">
    <source>
        <dbReference type="Proteomes" id="UP000236654"/>
    </source>
</evidence>
<comment type="subunit">
    <text evidence="9">Monomer.</text>
</comment>
<dbReference type="NCBIfam" id="TIGR00456">
    <property type="entry name" value="argS"/>
    <property type="match status" value="1"/>
</dbReference>
<evidence type="ECO:0000256" key="3">
    <source>
        <dbReference type="ARBA" id="ARBA00022598"/>
    </source>
</evidence>
<dbReference type="InterPro" id="IPR035684">
    <property type="entry name" value="ArgRS_core"/>
</dbReference>
<keyword evidence="5 9" id="KW-0067">ATP-binding</keyword>
<accession>A0A2I0R151</accession>
<evidence type="ECO:0000259" key="11">
    <source>
        <dbReference type="SMART" id="SM00836"/>
    </source>
</evidence>
<dbReference type="GO" id="GO:0006420">
    <property type="term" value="P:arginyl-tRNA aminoacylation"/>
    <property type="evidence" value="ECO:0007669"/>
    <property type="project" value="UniProtKB-UniRule"/>
</dbReference>
<evidence type="ECO:0000256" key="1">
    <source>
        <dbReference type="ARBA" id="ARBA00005594"/>
    </source>
</evidence>
<dbReference type="InterPro" id="IPR008909">
    <property type="entry name" value="DALR_anticod-bd"/>
</dbReference>
<evidence type="ECO:0000259" key="12">
    <source>
        <dbReference type="SMART" id="SM01016"/>
    </source>
</evidence>
<dbReference type="RefSeq" id="WP_101334962.1">
    <property type="nucleotide sequence ID" value="NZ_PJNI01000011.1"/>
</dbReference>
<dbReference type="PANTHER" id="PTHR11956">
    <property type="entry name" value="ARGINYL-TRNA SYNTHETASE"/>
    <property type="match status" value="1"/>
</dbReference>
<dbReference type="Gene3D" id="1.10.730.10">
    <property type="entry name" value="Isoleucyl-tRNA Synthetase, Domain 1"/>
    <property type="match status" value="1"/>
</dbReference>
<comment type="subcellular location">
    <subcellularLocation>
        <location evidence="9">Cytoplasm</location>
    </subcellularLocation>
</comment>
<reference evidence="13 14" key="1">
    <citation type="submission" date="2017-12" db="EMBL/GenBank/DDBJ databases">
        <title>The draft genome sequence of Brumimicrobium saltpan LHR20.</title>
        <authorList>
            <person name="Do Z.-J."/>
            <person name="Luo H.-R."/>
        </authorList>
    </citation>
    <scope>NUCLEOTIDE SEQUENCE [LARGE SCALE GENOMIC DNA]</scope>
    <source>
        <strain evidence="13 14">LHR20</strain>
    </source>
</reference>
<dbReference type="PRINTS" id="PR01038">
    <property type="entry name" value="TRNASYNTHARG"/>
</dbReference>
<proteinExistence type="inferred from homology"/>
<sequence length="634" mass="72481">MENKIKTLLLENSLSVFGVKIDEKLIQFQKTRKDVDGDLTLVIFPFVKILKASPAQVGDDIGRFLKENLEEIKSFEVVSGFLNISLSNPYWKEVLMNIAKDELFGCSSELSGQLYMVEYSSPNTNKPLHLGHMRNIFLGYSVAEILKANGHEVVKTQIINDRGIHICKSMVAWEQFAAKDVNGNRETPETSGMKGDHFVGKYYIEFDKQVTLQGFEMAYQWRENDYADAIIPNEAKEKLPGLFKAYEDSTDDKKKAGIYRKIAAFAVPFAQLTLDAKEMLLKWEANDPEAYKLWTTMNNWVYVGFDKTYNRMQVDFDKIYYESETFLIGKDLVTDGLKKEVFFKKEDGSVWVDLSDEGLDEKLVLRADGTAVYMTQDIGTAIDRFKDYPDLNGIIYTVGNEQDYHFQVLFLILKKLGFDWAKNCYHLSYGMVDLPDGKMKSREGRVVDADDLMEEVVSMAKESTKERGHLDGMTDAERENLYEMIGMGGLKYYLLKVDPQKRMKFNPDESIELNGNTGPFIQYAYARINSLMSKVELEDVNNHLAIQQDEKDLIKQLNEFPNIIKEAGVSYSPALIANYTYDLVKNYNSFYQSNSVMKETDVALKNARILISQSTGKVIHTAMRLLGINVPNRM</sequence>
<dbReference type="EC" id="6.1.1.19" evidence="9"/>
<dbReference type="Gene3D" id="3.40.50.620">
    <property type="entry name" value="HUPs"/>
    <property type="match status" value="2"/>
</dbReference>
<feature type="domain" description="DALR anticodon binding" evidence="11">
    <location>
        <begin position="521"/>
        <end position="634"/>
    </location>
</feature>
<evidence type="ECO:0000256" key="10">
    <source>
        <dbReference type="RuleBase" id="RU363038"/>
    </source>
</evidence>
<dbReference type="OrthoDB" id="9805987at2"/>
<evidence type="ECO:0000256" key="8">
    <source>
        <dbReference type="ARBA" id="ARBA00049339"/>
    </source>
</evidence>
<dbReference type="Proteomes" id="UP000236654">
    <property type="component" value="Unassembled WGS sequence"/>
</dbReference>
<dbReference type="InterPro" id="IPR005148">
    <property type="entry name" value="Arg-tRNA-synth_N"/>
</dbReference>
<dbReference type="InterPro" id="IPR036695">
    <property type="entry name" value="Arg-tRNA-synth_N_sf"/>
</dbReference>
<dbReference type="Pfam" id="PF03485">
    <property type="entry name" value="Arg_tRNA_synt_N"/>
    <property type="match status" value="1"/>
</dbReference>
<dbReference type="GO" id="GO:0004814">
    <property type="term" value="F:arginine-tRNA ligase activity"/>
    <property type="evidence" value="ECO:0007669"/>
    <property type="project" value="UniProtKB-UniRule"/>
</dbReference>
<comment type="catalytic activity">
    <reaction evidence="8 9">
        <text>tRNA(Arg) + L-arginine + ATP = L-arginyl-tRNA(Arg) + AMP + diphosphate</text>
        <dbReference type="Rhea" id="RHEA:20301"/>
        <dbReference type="Rhea" id="RHEA-COMP:9658"/>
        <dbReference type="Rhea" id="RHEA-COMP:9673"/>
        <dbReference type="ChEBI" id="CHEBI:30616"/>
        <dbReference type="ChEBI" id="CHEBI:32682"/>
        <dbReference type="ChEBI" id="CHEBI:33019"/>
        <dbReference type="ChEBI" id="CHEBI:78442"/>
        <dbReference type="ChEBI" id="CHEBI:78513"/>
        <dbReference type="ChEBI" id="CHEBI:456215"/>
        <dbReference type="EC" id="6.1.1.19"/>
    </reaction>
</comment>
<dbReference type="Pfam" id="PF05746">
    <property type="entry name" value="DALR_1"/>
    <property type="match status" value="1"/>
</dbReference>
<dbReference type="PANTHER" id="PTHR11956:SF5">
    <property type="entry name" value="ARGININE--TRNA LIGASE, CYTOPLASMIC"/>
    <property type="match status" value="1"/>
</dbReference>
<dbReference type="Pfam" id="PF00750">
    <property type="entry name" value="tRNA-synt_1d"/>
    <property type="match status" value="2"/>
</dbReference>
<dbReference type="SUPFAM" id="SSF55190">
    <property type="entry name" value="Arginyl-tRNA synthetase (ArgRS), N-terminal 'additional' domain"/>
    <property type="match status" value="1"/>
</dbReference>